<protein>
    <recommendedName>
        <fullName evidence="3">Phosphonate metabolism protein</fullName>
    </recommendedName>
</protein>
<dbReference type="InterPro" id="IPR009097">
    <property type="entry name" value="Cyclic_Pdiesterase"/>
</dbReference>
<dbReference type="STRING" id="46914.JP75_04615"/>
<dbReference type="NCBIfam" id="TIGR03223">
    <property type="entry name" value="Phn_opern_protn"/>
    <property type="match status" value="1"/>
</dbReference>
<dbReference type="InterPro" id="IPR009389">
    <property type="entry name" value="DUF1045"/>
</dbReference>
<proteinExistence type="predicted"/>
<dbReference type="SUPFAM" id="SSF55144">
    <property type="entry name" value="LigT-like"/>
    <property type="match status" value="1"/>
</dbReference>
<accession>A0A087M5U3</accession>
<reference evidence="1 2" key="1">
    <citation type="submission" date="2014-08" db="EMBL/GenBank/DDBJ databases">
        <authorList>
            <person name="Hassan Y.I."/>
            <person name="Lepp D."/>
            <person name="Zhou T."/>
        </authorList>
    </citation>
    <scope>NUCLEOTIDE SEQUENCE [LARGE SCALE GENOMIC DNA]</scope>
    <source>
        <strain evidence="1 2">IFO13584</strain>
    </source>
</reference>
<dbReference type="Proteomes" id="UP000028981">
    <property type="component" value="Unassembled WGS sequence"/>
</dbReference>
<sequence>MTERFAIYYAPSANSPLWDRAAAWLGRDPLTNETFDGPVAGVERNRLLNLTQSANRYAFHATIKPPMALAEGTTIEELRAALANFARTQAPFVLGHLRVASLDGFLALIPAEPNEKLQDFAAHVVEEFEPFRAPLSIKDRAARAARGLTPRQEELLDSYGYPYVFDEFRFHMTLTDRLPEVERAEIATALESWFAPDIAEPILFDRLVLFHEPDSGRPFRRLEDYKLGA</sequence>
<evidence type="ECO:0008006" key="3">
    <source>
        <dbReference type="Google" id="ProtNLM"/>
    </source>
</evidence>
<gene>
    <name evidence="1" type="ORF">JP75_04615</name>
</gene>
<comment type="caution">
    <text evidence="1">The sequence shown here is derived from an EMBL/GenBank/DDBJ whole genome shotgun (WGS) entry which is preliminary data.</text>
</comment>
<dbReference type="Pfam" id="PF06299">
    <property type="entry name" value="DUF1045"/>
    <property type="match status" value="1"/>
</dbReference>
<organism evidence="1 2">
    <name type="scientific">Devosia riboflavina</name>
    <dbReference type="NCBI Taxonomy" id="46914"/>
    <lineage>
        <taxon>Bacteria</taxon>
        <taxon>Pseudomonadati</taxon>
        <taxon>Pseudomonadota</taxon>
        <taxon>Alphaproteobacteria</taxon>
        <taxon>Hyphomicrobiales</taxon>
        <taxon>Devosiaceae</taxon>
        <taxon>Devosia</taxon>
    </lineage>
</organism>
<name>A0A087M5U3_9HYPH</name>
<keyword evidence="2" id="KW-1185">Reference proteome</keyword>
<dbReference type="OrthoDB" id="4954742at2"/>
<dbReference type="RefSeq" id="WP_035079790.1">
    <property type="nucleotide sequence ID" value="NZ_JQGC01000003.1"/>
</dbReference>
<evidence type="ECO:0000313" key="1">
    <source>
        <dbReference type="EMBL" id="KFL32246.1"/>
    </source>
</evidence>
<dbReference type="EMBL" id="JQGC01000003">
    <property type="protein sequence ID" value="KFL32246.1"/>
    <property type="molecule type" value="Genomic_DNA"/>
</dbReference>
<evidence type="ECO:0000313" key="2">
    <source>
        <dbReference type="Proteomes" id="UP000028981"/>
    </source>
</evidence>
<dbReference type="Gene3D" id="3.90.1140.10">
    <property type="entry name" value="Cyclic phosphodiesterase"/>
    <property type="match status" value="1"/>
</dbReference>
<dbReference type="PIRSF" id="PIRSF033328">
    <property type="entry name" value="Phest_Mll4975"/>
    <property type="match status" value="1"/>
</dbReference>
<dbReference type="AlphaFoldDB" id="A0A087M5U3"/>